<accession>A0A0F2THV9</accession>
<evidence type="ECO:0000313" key="2">
    <source>
        <dbReference type="Proteomes" id="UP000033699"/>
    </source>
</evidence>
<proteinExistence type="predicted"/>
<gene>
    <name evidence="1" type="ORF">VM95_15640</name>
</gene>
<comment type="caution">
    <text evidence="1">The sequence shown here is derived from an EMBL/GenBank/DDBJ whole genome shotgun (WGS) entry which is preliminary data.</text>
</comment>
<dbReference type="AlphaFoldDB" id="A0A0F2THV9"/>
<protein>
    <recommendedName>
        <fullName evidence="3">DUF1508 domain-containing protein</fullName>
    </recommendedName>
</protein>
<sequence length="97" mass="10617">MVAVTAAQFDTPGEAERGFEGLRAGASELTARITHVRDGIGWIWVVPGTRALPEVRSSRAYERYATCQSAFRRFVVLLGKQPPREPRTPDCGNGRSG</sequence>
<dbReference type="Proteomes" id="UP000033699">
    <property type="component" value="Unassembled WGS sequence"/>
</dbReference>
<dbReference type="EMBL" id="JZKH01000028">
    <property type="protein sequence ID" value="KJS61302.1"/>
    <property type="molecule type" value="Genomic_DNA"/>
</dbReference>
<reference evidence="1 2" key="1">
    <citation type="submission" date="2015-02" db="EMBL/GenBank/DDBJ databases">
        <authorList>
            <person name="Ju K.-S."/>
            <person name="Doroghazi J.R."/>
            <person name="Metcalf W."/>
        </authorList>
    </citation>
    <scope>NUCLEOTIDE SEQUENCE [LARGE SCALE GENOMIC DNA]</scope>
    <source>
        <strain evidence="1 2">ATCC 31215</strain>
    </source>
</reference>
<dbReference type="PATRIC" id="fig|359131.3.peg.3480"/>
<organism evidence="1 2">
    <name type="scientific">Streptomyces rubellomurinus (strain ATCC 31215)</name>
    <dbReference type="NCBI Taxonomy" id="359131"/>
    <lineage>
        <taxon>Bacteria</taxon>
        <taxon>Bacillati</taxon>
        <taxon>Actinomycetota</taxon>
        <taxon>Actinomycetes</taxon>
        <taxon>Kitasatosporales</taxon>
        <taxon>Streptomycetaceae</taxon>
        <taxon>Streptomyces</taxon>
    </lineage>
</organism>
<name>A0A0F2THV9_STRR3</name>
<evidence type="ECO:0008006" key="3">
    <source>
        <dbReference type="Google" id="ProtNLM"/>
    </source>
</evidence>
<evidence type="ECO:0000313" key="1">
    <source>
        <dbReference type="EMBL" id="KJS61302.1"/>
    </source>
</evidence>
<keyword evidence="2" id="KW-1185">Reference proteome</keyword>